<dbReference type="Gene3D" id="3.30.1470.10">
    <property type="entry name" value="Photosystem I PsaD, reaction center subunit II"/>
    <property type="match status" value="1"/>
</dbReference>
<name>A0A7K9TJK1_9AVES</name>
<feature type="compositionally biased region" description="Polar residues" evidence="18">
    <location>
        <begin position="494"/>
        <end position="503"/>
    </location>
</feature>
<feature type="compositionally biased region" description="Basic and acidic residues" evidence="18">
    <location>
        <begin position="870"/>
        <end position="885"/>
    </location>
</feature>
<dbReference type="SUPFAM" id="SSF51045">
    <property type="entry name" value="WW domain"/>
    <property type="match status" value="1"/>
</dbReference>
<dbReference type="GO" id="GO:0005813">
    <property type="term" value="C:centrosome"/>
    <property type="evidence" value="ECO:0007669"/>
    <property type="project" value="TreeGrafter"/>
</dbReference>
<keyword evidence="11" id="KW-0206">Cytoskeleton</keyword>
<dbReference type="Proteomes" id="UP000579406">
    <property type="component" value="Unassembled WGS sequence"/>
</dbReference>
<keyword evidence="21" id="KW-1185">Reference proteome</keyword>
<dbReference type="PANTHER" id="PTHR18902">
    <property type="entry name" value="NUCLEAR MITOTIC APPARATUS PROTEIN 1-RELATED"/>
    <property type="match status" value="1"/>
</dbReference>
<feature type="compositionally biased region" description="Basic and acidic residues" evidence="18">
    <location>
        <begin position="125"/>
        <end position="140"/>
    </location>
</feature>
<keyword evidence="5" id="KW-0132">Cell division</keyword>
<evidence type="ECO:0000256" key="9">
    <source>
        <dbReference type="ARBA" id="ARBA00023054"/>
    </source>
</evidence>
<evidence type="ECO:0000256" key="11">
    <source>
        <dbReference type="ARBA" id="ARBA00023212"/>
    </source>
</evidence>
<evidence type="ECO:0000259" key="19">
    <source>
        <dbReference type="PROSITE" id="PS50020"/>
    </source>
</evidence>
<evidence type="ECO:0000256" key="10">
    <source>
        <dbReference type="ARBA" id="ARBA00023204"/>
    </source>
</evidence>
<dbReference type="GO" id="GO:0005634">
    <property type="term" value="C:nucleus"/>
    <property type="evidence" value="ECO:0007669"/>
    <property type="project" value="UniProtKB-SubCell"/>
</dbReference>
<evidence type="ECO:0000256" key="17">
    <source>
        <dbReference type="SAM" id="Coils"/>
    </source>
</evidence>
<evidence type="ECO:0000256" key="4">
    <source>
        <dbReference type="ARBA" id="ARBA00022553"/>
    </source>
</evidence>
<feature type="compositionally biased region" description="Basic and acidic residues" evidence="18">
    <location>
        <begin position="250"/>
        <end position="262"/>
    </location>
</feature>
<comment type="subunit">
    <text evidence="15">Interacts (via N-terminus) with ATRIP. Interacts with ATM, ATR and MDC1. Interacts with XPA (via N-terminus) upon UV irradiation. Interacts with CEP83, CCDC92, TTBK2, DVL3, NPHP3 and weakly with NPHP4. Interacts with DZIP1.</text>
</comment>
<accession>A0A7K9TJK1</accession>
<keyword evidence="8" id="KW-0970">Cilium biogenesis/degradation</keyword>
<feature type="compositionally biased region" description="Acidic residues" evidence="18">
    <location>
        <begin position="375"/>
        <end position="389"/>
    </location>
</feature>
<dbReference type="GO" id="GO:0005814">
    <property type="term" value="C:centriole"/>
    <property type="evidence" value="ECO:0007669"/>
    <property type="project" value="UniProtKB-SubCell"/>
</dbReference>
<dbReference type="FunFam" id="3.30.1470.10:FF:000001">
    <property type="entry name" value="Centrosomal protein of 164 kDa"/>
    <property type="match status" value="1"/>
</dbReference>
<dbReference type="Pfam" id="PF00397">
    <property type="entry name" value="WW"/>
    <property type="match status" value="1"/>
</dbReference>
<dbReference type="GO" id="GO:0051301">
    <property type="term" value="P:cell division"/>
    <property type="evidence" value="ECO:0007669"/>
    <property type="project" value="UniProtKB-KW"/>
</dbReference>
<comment type="caution">
    <text evidence="20">The sequence shown here is derived from an EMBL/GenBank/DDBJ whole genome shotgun (WGS) entry which is preliminary data.</text>
</comment>
<evidence type="ECO:0000256" key="3">
    <source>
        <dbReference type="ARBA" id="ARBA00022490"/>
    </source>
</evidence>
<keyword evidence="6" id="KW-0227">DNA damage</keyword>
<feature type="compositionally biased region" description="Basic residues" evidence="18">
    <location>
        <begin position="113"/>
        <end position="124"/>
    </location>
</feature>
<evidence type="ECO:0000256" key="7">
    <source>
        <dbReference type="ARBA" id="ARBA00022776"/>
    </source>
</evidence>
<dbReference type="InterPro" id="IPR051841">
    <property type="entry name" value="MT-Golgi_org_protein"/>
</dbReference>
<feature type="domain" description="WW" evidence="19">
    <location>
        <begin position="58"/>
        <end position="91"/>
    </location>
</feature>
<comment type="function">
    <text evidence="14">Plays a role in microtubule organization and/or maintenance for the formation of primary cilia (PC), a microtubule-based structure that protrudes from the surface of epithelial cells. Plays a critical role in G2/M checkpoint and nuclear divisions. A key player in the DNA damage-activated ATR/ATM signaling cascade since it is required for the proper phosphorylation of H2AX, RPA, CHEK2 and CHEK1. Plays a critical role in chromosome segregation, acting as a mediator required for the maintenance of genomic stability through modulation of MDC1, RPA and CHEK1.</text>
</comment>
<feature type="region of interest" description="Disordered" evidence="18">
    <location>
        <begin position="950"/>
        <end position="1004"/>
    </location>
</feature>
<dbReference type="GO" id="GO:0060271">
    <property type="term" value="P:cilium assembly"/>
    <property type="evidence" value="ECO:0007669"/>
    <property type="project" value="TreeGrafter"/>
</dbReference>
<dbReference type="CDD" id="cd00201">
    <property type="entry name" value="WW"/>
    <property type="match status" value="1"/>
</dbReference>
<evidence type="ECO:0000256" key="13">
    <source>
        <dbReference type="ARBA" id="ARBA00023306"/>
    </source>
</evidence>
<keyword evidence="4" id="KW-0597">Phosphoprotein</keyword>
<evidence type="ECO:0000256" key="1">
    <source>
        <dbReference type="ARBA" id="ARBA00004114"/>
    </source>
</evidence>
<evidence type="ECO:0000256" key="6">
    <source>
        <dbReference type="ARBA" id="ARBA00022763"/>
    </source>
</evidence>
<organism evidence="20 21">
    <name type="scientific">Chloroceryle aenea</name>
    <name type="common">American pygmy kingfisher</name>
    <dbReference type="NCBI Taxonomy" id="176938"/>
    <lineage>
        <taxon>Eukaryota</taxon>
        <taxon>Metazoa</taxon>
        <taxon>Chordata</taxon>
        <taxon>Craniata</taxon>
        <taxon>Vertebrata</taxon>
        <taxon>Euteleostomi</taxon>
        <taxon>Archelosauria</taxon>
        <taxon>Archosauria</taxon>
        <taxon>Dinosauria</taxon>
        <taxon>Saurischia</taxon>
        <taxon>Theropoda</taxon>
        <taxon>Coelurosauria</taxon>
        <taxon>Aves</taxon>
        <taxon>Neognathae</taxon>
        <taxon>Neoaves</taxon>
        <taxon>Telluraves</taxon>
        <taxon>Coraciimorphae</taxon>
        <taxon>Coraciiformes</taxon>
        <taxon>Cerylidae</taxon>
        <taxon>Chloroceryle</taxon>
    </lineage>
</organism>
<proteinExistence type="predicted"/>
<gene>
    <name evidence="20" type="primary">Cep164</name>
    <name evidence="20" type="ORF">CHLAEN_R11723</name>
</gene>
<feature type="region of interest" description="Disordered" evidence="18">
    <location>
        <begin position="446"/>
        <end position="509"/>
    </location>
</feature>
<keyword evidence="3" id="KW-0963">Cytoplasm</keyword>
<dbReference type="PROSITE" id="PS50020">
    <property type="entry name" value="WW_DOMAIN_2"/>
    <property type="match status" value="1"/>
</dbReference>
<dbReference type="GO" id="GO:0097539">
    <property type="term" value="C:ciliary transition fiber"/>
    <property type="evidence" value="ECO:0007669"/>
    <property type="project" value="TreeGrafter"/>
</dbReference>
<feature type="non-terminal residue" evidence="20">
    <location>
        <position position="1"/>
    </location>
</feature>
<feature type="non-terminal residue" evidence="20">
    <location>
        <position position="1362"/>
    </location>
</feature>
<feature type="region of interest" description="Disordered" evidence="18">
    <location>
        <begin position="211"/>
        <end position="416"/>
    </location>
</feature>
<dbReference type="SMART" id="SM00456">
    <property type="entry name" value="WW"/>
    <property type="match status" value="1"/>
</dbReference>
<evidence type="ECO:0000256" key="16">
    <source>
        <dbReference type="ARBA" id="ARBA00067900"/>
    </source>
</evidence>
<feature type="region of interest" description="Disordered" evidence="18">
    <location>
        <begin position="744"/>
        <end position="770"/>
    </location>
</feature>
<dbReference type="OrthoDB" id="6344460at2759"/>
<evidence type="ECO:0000256" key="5">
    <source>
        <dbReference type="ARBA" id="ARBA00022618"/>
    </source>
</evidence>
<feature type="compositionally biased region" description="Basic and acidic residues" evidence="18">
    <location>
        <begin position="954"/>
        <end position="1004"/>
    </location>
</feature>
<keyword evidence="12" id="KW-0539">Nucleus</keyword>
<evidence type="ECO:0000256" key="12">
    <source>
        <dbReference type="ARBA" id="ARBA00023242"/>
    </source>
</evidence>
<keyword evidence="10" id="KW-0234">DNA repair</keyword>
<keyword evidence="7" id="KW-0498">Mitosis</keyword>
<evidence type="ECO:0000256" key="15">
    <source>
        <dbReference type="ARBA" id="ARBA00061715"/>
    </source>
</evidence>
<dbReference type="GO" id="GO:0006281">
    <property type="term" value="P:DNA repair"/>
    <property type="evidence" value="ECO:0007669"/>
    <property type="project" value="UniProtKB-KW"/>
</dbReference>
<evidence type="ECO:0000256" key="8">
    <source>
        <dbReference type="ARBA" id="ARBA00022794"/>
    </source>
</evidence>
<dbReference type="EMBL" id="VWZY01000020">
    <property type="protein sequence ID" value="NXI48735.1"/>
    <property type="molecule type" value="Genomic_DNA"/>
</dbReference>
<feature type="compositionally biased region" description="Basic and acidic residues" evidence="18">
    <location>
        <begin position="465"/>
        <end position="492"/>
    </location>
</feature>
<dbReference type="InterPro" id="IPR036020">
    <property type="entry name" value="WW_dom_sf"/>
</dbReference>
<feature type="coiled-coil region" evidence="17">
    <location>
        <begin position="1065"/>
        <end position="1116"/>
    </location>
</feature>
<keyword evidence="13" id="KW-0131">Cell cycle</keyword>
<protein>
    <recommendedName>
        <fullName evidence="16">Centrosomal protein of 164 kDa</fullName>
    </recommendedName>
</protein>
<keyword evidence="9 17" id="KW-0175">Coiled coil</keyword>
<feature type="compositionally biased region" description="Basic and acidic residues" evidence="18">
    <location>
        <begin position="892"/>
        <end position="902"/>
    </location>
</feature>
<feature type="region of interest" description="Disordered" evidence="18">
    <location>
        <begin position="109"/>
        <end position="141"/>
    </location>
</feature>
<evidence type="ECO:0000313" key="20">
    <source>
        <dbReference type="EMBL" id="NXI48735.1"/>
    </source>
</evidence>
<reference evidence="20 21" key="1">
    <citation type="submission" date="2019-09" db="EMBL/GenBank/DDBJ databases">
        <title>Bird 10,000 Genomes (B10K) Project - Family phase.</title>
        <authorList>
            <person name="Zhang G."/>
        </authorList>
    </citation>
    <scope>NUCLEOTIDE SEQUENCE [LARGE SCALE GENOMIC DNA]</scope>
    <source>
        <strain evidence="20">B10K-DU-001-61</strain>
        <tissue evidence="20">Muscle</tissue>
    </source>
</reference>
<evidence type="ECO:0000256" key="2">
    <source>
        <dbReference type="ARBA" id="ARBA00004123"/>
    </source>
</evidence>
<sequence>GPTPGNMLCIGDQIVLVEDSDDTYIPSEKEIKDYAREIGIDPEKEPELIWLAKEGIVAPLPTNWKPCQDITGDIYYFNFATGQSSWDHPCDERYKRLVIEEREKLQARDLQKKEKKKKEKKQKKDKKEKDKKEKDKKESLKLTPSGSLLRPVLAPLAPLRGIGAPPASILQGLLPVDLGSSVDSSAVTKEGMQSLRGTARLFKDMHIDIGALGGSSDSEENSRVEELVADVAEADLQHQRSPAEEAGSLAEKESLKSRHSEEEQQSSLDSDAECPPMPAQNAPGGADSLPGQHEEESEGQLPGDELPAEQGAEGEGDDASAADQLPQPLEEESAAGMDVASGSGQPGLVSPAAEGAEAAEADELASKAATVDTEPVSEEADSEMSEEAAVDAGRGSRLGAAELSKASQTSDSGDELQLSDSNLLRSLNLGFRSQLLEQMLDLEALSPPLDGSMCKALELGEEEKDQSKASVEEEQSKRTEAAERQPEEEIQHKPSLNQPSEESLQGIAKELEQEKMCLLQAKEEKIQQFQEEMRRQEEEEAEKLRQQKEESLRNLKESLAKFSKEEELRVRKEEAKRLSELRAKIASELEAEKGKIRAEQEVALQKLREEWESQRAMEEESLRREQQLVLEKMKLEMEEDQQKERSELEQEKKQFLSELKERLDREKEEAVEVLEKQYADELQQLKSASEEKHRKVISSLQAQIAEAQRSEEAQLRQDLQRAEHKVQQKAFQVTEYEREASVHLGDLMREKRQEVERDHERKMERMKEEHQAVLARLRDQYEEEERKQRVELLEGVRGEMARLRQHHEAEVKALRAELEERLTELQHRHREKEKTLQDSEKELEMNMKNIKAKSAQLLSQEESLKKRRQQLLDEDRRTELEREEAALASQQRLEESRKEHASLLESIRQLRRSLEELQDQKAELEAQVDLLQTRSQRLQKYISELEAAVGSKQEALKKLEAEESVEPPRRKAELHVEDLRETLEAHSSREPDSPDSQSHEDSKLQFDHVRSYISTEGISIRKAKEFLVRQTHSMRKRHTALKAAKQQWHQELQKAREVVQDPGSSQLLEGVRKNLEEEAKQLSKMKSAMRKGQVLLKKKEEKLSQLESSLLEELSDEDTLKSASCKKMVTFDLSSSEDTASISSVNLYQPKLDLRTGSWPVPQVDKIQLLTDSLQRITSELNGVLGILGSMNNHQSPLLTSTAHDGIPLSSYVSLAGLQAGGCAVPPTGVSPVDQWTWSNGLRSSHSVAPGQSVDSILAEKWHKYFPSGFPLLSGSSKPQDNKLGYISADEQIRLFQRSQFQSRDLDKVNIQGMIETNKKWLEEFKRDSKISLFPGAEKPALSSPSLLQLGLDENRQIKVYQ</sequence>
<feature type="region of interest" description="Disordered" evidence="18">
    <location>
        <begin position="530"/>
        <end position="551"/>
    </location>
</feature>
<dbReference type="PANTHER" id="PTHR18902:SF27">
    <property type="entry name" value="CENTROSOMAL PROTEIN OF 164 KDA"/>
    <property type="match status" value="1"/>
</dbReference>
<dbReference type="InterPro" id="IPR001202">
    <property type="entry name" value="WW_dom"/>
</dbReference>
<comment type="subcellular location">
    <subcellularLocation>
        <location evidence="1">Cytoplasm</location>
        <location evidence="1">Cytoskeleton</location>
        <location evidence="1">Microtubule organizing center</location>
        <location evidence="1">Centrosome</location>
        <location evidence="1">Centriole</location>
    </subcellularLocation>
    <subcellularLocation>
        <location evidence="2">Nucleus</location>
    </subcellularLocation>
</comment>
<evidence type="ECO:0000256" key="14">
    <source>
        <dbReference type="ARBA" id="ARBA00056906"/>
    </source>
</evidence>
<feature type="region of interest" description="Disordered" evidence="18">
    <location>
        <begin position="824"/>
        <end position="902"/>
    </location>
</feature>
<feature type="compositionally biased region" description="Basic and acidic residues" evidence="18">
    <location>
        <begin position="824"/>
        <end position="845"/>
    </location>
</feature>
<evidence type="ECO:0000313" key="21">
    <source>
        <dbReference type="Proteomes" id="UP000579406"/>
    </source>
</evidence>
<dbReference type="PROSITE" id="PS01159">
    <property type="entry name" value="WW_DOMAIN_1"/>
    <property type="match status" value="1"/>
</dbReference>
<evidence type="ECO:0000256" key="18">
    <source>
        <dbReference type="SAM" id="MobiDB-lite"/>
    </source>
</evidence>